<evidence type="ECO:0000256" key="2">
    <source>
        <dbReference type="ARBA" id="ARBA00023210"/>
    </source>
</evidence>
<dbReference type="EMBL" id="DYTV01000012">
    <property type="protein sequence ID" value="HJH10297.1"/>
    <property type="molecule type" value="Genomic_DNA"/>
</dbReference>
<evidence type="ECO:0000313" key="8">
    <source>
        <dbReference type="Proteomes" id="UP000700212"/>
    </source>
</evidence>
<evidence type="ECO:0000313" key="7">
    <source>
        <dbReference type="EMBL" id="HJH10297.1"/>
    </source>
</evidence>
<organism evidence="7 8">
    <name type="scientific">Metalysinibacillus jejuensis</name>
    <dbReference type="NCBI Taxonomy" id="914327"/>
    <lineage>
        <taxon>Bacteria</taxon>
        <taxon>Bacillati</taxon>
        <taxon>Bacillota</taxon>
        <taxon>Bacilli</taxon>
        <taxon>Bacillales</taxon>
        <taxon>Caryophanaceae</taxon>
        <taxon>Metalysinibacillus</taxon>
    </lineage>
</organism>
<name>A0A921NA52_9BACL</name>
<protein>
    <recommendedName>
        <fullName evidence="5">Cell division protein SepF</fullName>
    </recommendedName>
</protein>
<dbReference type="HAMAP" id="MF_01197">
    <property type="entry name" value="SepF"/>
    <property type="match status" value="1"/>
</dbReference>
<keyword evidence="5" id="KW-0963">Cytoplasm</keyword>
<comment type="caution">
    <text evidence="7">The sequence shown here is derived from an EMBL/GenBank/DDBJ whole genome shotgun (WGS) entry which is preliminary data.</text>
</comment>
<evidence type="ECO:0000256" key="3">
    <source>
        <dbReference type="ARBA" id="ARBA00023306"/>
    </source>
</evidence>
<comment type="subcellular location">
    <subcellularLocation>
        <location evidence="5">Cytoplasm</location>
    </subcellularLocation>
    <text evidence="5">Localizes to the division site, in a FtsZ-dependent manner.</text>
</comment>
<comment type="subunit">
    <text evidence="5">Homodimer. Interacts with FtsZ.</text>
</comment>
<dbReference type="GO" id="GO:0005737">
    <property type="term" value="C:cytoplasm"/>
    <property type="evidence" value="ECO:0007669"/>
    <property type="project" value="UniProtKB-SubCell"/>
</dbReference>
<proteinExistence type="inferred from homology"/>
<dbReference type="InterPro" id="IPR023052">
    <property type="entry name" value="Cell_div_SepF"/>
</dbReference>
<dbReference type="GO" id="GO:0000917">
    <property type="term" value="P:division septum assembly"/>
    <property type="evidence" value="ECO:0007669"/>
    <property type="project" value="UniProtKB-KW"/>
</dbReference>
<dbReference type="InterPro" id="IPR038594">
    <property type="entry name" value="SepF-like_sf"/>
</dbReference>
<reference evidence="7" key="1">
    <citation type="journal article" date="2021" name="PeerJ">
        <title>Extensive microbial diversity within the chicken gut microbiome revealed by metagenomics and culture.</title>
        <authorList>
            <person name="Gilroy R."/>
            <person name="Ravi A."/>
            <person name="Getino M."/>
            <person name="Pursley I."/>
            <person name="Horton D.L."/>
            <person name="Alikhan N.F."/>
            <person name="Baker D."/>
            <person name="Gharbi K."/>
            <person name="Hall N."/>
            <person name="Watson M."/>
            <person name="Adriaenssens E.M."/>
            <person name="Foster-Nyarko E."/>
            <person name="Jarju S."/>
            <person name="Secka A."/>
            <person name="Antonio M."/>
            <person name="Oren A."/>
            <person name="Chaudhuri R.R."/>
            <person name="La Ragione R."/>
            <person name="Hildebrand F."/>
            <person name="Pallen M.J."/>
        </authorList>
    </citation>
    <scope>NUCLEOTIDE SEQUENCE</scope>
    <source>
        <strain evidence="7">CHK160-4876</strain>
    </source>
</reference>
<keyword evidence="3 5" id="KW-0131">Cell cycle</keyword>
<evidence type="ECO:0000256" key="4">
    <source>
        <dbReference type="ARBA" id="ARBA00044936"/>
    </source>
</evidence>
<gene>
    <name evidence="5 7" type="primary">sepF</name>
    <name evidence="7" type="ORF">K8V30_01165</name>
</gene>
<dbReference type="Gene3D" id="3.30.110.150">
    <property type="entry name" value="SepF-like protein"/>
    <property type="match status" value="1"/>
</dbReference>
<sequence>MSKKSKWRNFFYGEDDETYDEYEETPAPPVQQPPAQQTAQRPRVVKTPTKDSTNIVKLQAVQKPAQTPPKVRVFEPSSYAEVQAISDCIREEQTVVINIHLLDANQAKRVIDFIGGATYVMGATFKKVSTDVFLSSPANVEIEGDVTQLLTNQKTE</sequence>
<comment type="similarity">
    <text evidence="5">Belongs to the SepF family.</text>
</comment>
<evidence type="ECO:0000256" key="5">
    <source>
        <dbReference type="HAMAP-Rule" id="MF_01197"/>
    </source>
</evidence>
<dbReference type="GO" id="GO:0043093">
    <property type="term" value="P:FtsZ-dependent cytokinesis"/>
    <property type="evidence" value="ECO:0007669"/>
    <property type="project" value="UniProtKB-UniRule"/>
</dbReference>
<dbReference type="Pfam" id="PF04472">
    <property type="entry name" value="SepF"/>
    <property type="match status" value="1"/>
</dbReference>
<keyword evidence="2 5" id="KW-0717">Septation</keyword>
<evidence type="ECO:0000256" key="1">
    <source>
        <dbReference type="ARBA" id="ARBA00022618"/>
    </source>
</evidence>
<dbReference type="AlphaFoldDB" id="A0A921NA52"/>
<comment type="function">
    <text evidence="4 5">Cell division protein that is part of the divisome complex and is recruited early to the Z-ring. Probably stimulates Z-ring formation, perhaps through the cross-linking of FtsZ protofilaments. Its function overlaps with FtsA.</text>
</comment>
<dbReference type="InterPro" id="IPR007561">
    <property type="entry name" value="Cell_div_SepF/SepF-rel"/>
</dbReference>
<dbReference type="PANTHER" id="PTHR35798">
    <property type="entry name" value="CELL DIVISION PROTEIN SEPF"/>
    <property type="match status" value="1"/>
</dbReference>
<dbReference type="Proteomes" id="UP000700212">
    <property type="component" value="Unassembled WGS sequence"/>
</dbReference>
<keyword evidence="1 5" id="KW-0132">Cell division</keyword>
<accession>A0A921NA52</accession>
<evidence type="ECO:0000256" key="6">
    <source>
        <dbReference type="SAM" id="MobiDB-lite"/>
    </source>
</evidence>
<dbReference type="PANTHER" id="PTHR35798:SF1">
    <property type="entry name" value="CELL DIVISION PROTEIN SEPF"/>
    <property type="match status" value="1"/>
</dbReference>
<reference evidence="7" key="2">
    <citation type="submission" date="2021-09" db="EMBL/GenBank/DDBJ databases">
        <authorList>
            <person name="Gilroy R."/>
        </authorList>
    </citation>
    <scope>NUCLEOTIDE SEQUENCE</scope>
    <source>
        <strain evidence="7">CHK160-4876</strain>
    </source>
</reference>
<feature type="compositionally biased region" description="Low complexity" evidence="6">
    <location>
        <begin position="33"/>
        <end position="42"/>
    </location>
</feature>
<feature type="region of interest" description="Disordered" evidence="6">
    <location>
        <begin position="17"/>
        <end position="50"/>
    </location>
</feature>